<reference evidence="1" key="1">
    <citation type="submission" date="2020-05" db="EMBL/GenBank/DDBJ databases">
        <title>Phylogenomic resolution of chytrid fungi.</title>
        <authorList>
            <person name="Stajich J.E."/>
            <person name="Amses K."/>
            <person name="Simmons R."/>
            <person name="Seto K."/>
            <person name="Myers J."/>
            <person name="Bonds A."/>
            <person name="Quandt C.A."/>
            <person name="Barry K."/>
            <person name="Liu P."/>
            <person name="Grigoriev I."/>
            <person name="Longcore J.E."/>
            <person name="James T.Y."/>
        </authorList>
    </citation>
    <scope>NUCLEOTIDE SEQUENCE</scope>
    <source>
        <strain evidence="1">JEL0513</strain>
    </source>
</reference>
<organism evidence="1 2">
    <name type="scientific">Physocladia obscura</name>
    <dbReference type="NCBI Taxonomy" id="109957"/>
    <lineage>
        <taxon>Eukaryota</taxon>
        <taxon>Fungi</taxon>
        <taxon>Fungi incertae sedis</taxon>
        <taxon>Chytridiomycota</taxon>
        <taxon>Chytridiomycota incertae sedis</taxon>
        <taxon>Chytridiomycetes</taxon>
        <taxon>Chytridiales</taxon>
        <taxon>Chytriomycetaceae</taxon>
        <taxon>Physocladia</taxon>
    </lineage>
</organism>
<accession>A0AAD5SM45</accession>
<proteinExistence type="predicted"/>
<evidence type="ECO:0000313" key="2">
    <source>
        <dbReference type="Proteomes" id="UP001211907"/>
    </source>
</evidence>
<name>A0AAD5SM45_9FUNG</name>
<comment type="caution">
    <text evidence="1">The sequence shown here is derived from an EMBL/GenBank/DDBJ whole genome shotgun (WGS) entry which is preliminary data.</text>
</comment>
<keyword evidence="2" id="KW-1185">Reference proteome</keyword>
<dbReference type="AlphaFoldDB" id="A0AAD5SM45"/>
<evidence type="ECO:0000313" key="1">
    <source>
        <dbReference type="EMBL" id="KAJ3085049.1"/>
    </source>
</evidence>
<dbReference type="Proteomes" id="UP001211907">
    <property type="component" value="Unassembled WGS sequence"/>
</dbReference>
<dbReference type="EMBL" id="JADGJH010004651">
    <property type="protein sequence ID" value="KAJ3085049.1"/>
    <property type="molecule type" value="Genomic_DNA"/>
</dbReference>
<protein>
    <submittedName>
        <fullName evidence="1">Uncharacterized protein</fullName>
    </submittedName>
</protein>
<sequence>MFKSKKVEAAEDKLPDYPVPQVLYIPKPCFVERNKWITHLLTHPSSTTPYLEIAHDLQNQAWFKSRVFTVQPSSMDAASEADFLYAFGRKSEGILNSKEKQIILVGGRDEDTPTSLGIQPSLFLTDGVFLNPFRSENVRYCWVKKPRGIFPEKADVVLQKWEEHNSQMLKEFIAGFCFDFANGGRLFAMSKIVNGELTTVEAWSSLEELAFIAGTAFETVMTNASKLAKYDTAVGIAIAVLTGGAGYGGGGVAFSPFH</sequence>
<gene>
    <name evidence="1" type="ORF">HK100_009183</name>
</gene>